<keyword evidence="2 5" id="KW-0540">Nuclease</keyword>
<dbReference type="GO" id="GO:0006308">
    <property type="term" value="P:DNA catabolic process"/>
    <property type="evidence" value="ECO:0007669"/>
    <property type="project" value="UniProtKB-UniRule"/>
</dbReference>
<accession>A0A510JCE2</accession>
<comment type="function">
    <text evidence="5">Bidirectionally degrades single-stranded DNA into large acid-insoluble oligonucleotides, which are then degraded further into small acid-soluble oligonucleotides.</text>
</comment>
<name>A0A510JCE2_9FUSO</name>
<feature type="domain" description="Exonuclease VII large subunit C-terminal" evidence="8">
    <location>
        <begin position="125"/>
        <end position="443"/>
    </location>
</feature>
<dbReference type="KEGG" id="lgo:JCM16774_1803"/>
<dbReference type="GO" id="GO:0008855">
    <property type="term" value="F:exodeoxyribonuclease VII activity"/>
    <property type="evidence" value="ECO:0007669"/>
    <property type="project" value="UniProtKB-UniRule"/>
</dbReference>
<dbReference type="InterPro" id="IPR003753">
    <property type="entry name" value="Exonuc_VII_L"/>
</dbReference>
<dbReference type="PANTHER" id="PTHR30008:SF0">
    <property type="entry name" value="EXODEOXYRIBONUCLEASE 7 LARGE SUBUNIT"/>
    <property type="match status" value="1"/>
</dbReference>
<organism evidence="10 11">
    <name type="scientific">Pseudoleptotrichia goodfellowii</name>
    <dbReference type="NCBI Taxonomy" id="157692"/>
    <lineage>
        <taxon>Bacteria</taxon>
        <taxon>Fusobacteriati</taxon>
        <taxon>Fusobacteriota</taxon>
        <taxon>Fusobacteriia</taxon>
        <taxon>Fusobacteriales</taxon>
        <taxon>Leptotrichiaceae</taxon>
        <taxon>Pseudoleptotrichia</taxon>
    </lineage>
</organism>
<evidence type="ECO:0000256" key="5">
    <source>
        <dbReference type="HAMAP-Rule" id="MF_00378"/>
    </source>
</evidence>
<dbReference type="GO" id="GO:0009318">
    <property type="term" value="C:exodeoxyribonuclease VII complex"/>
    <property type="evidence" value="ECO:0007669"/>
    <property type="project" value="UniProtKB-UniRule"/>
</dbReference>
<dbReference type="STRING" id="714315.GCA_000516535_01810"/>
<dbReference type="CDD" id="cd04489">
    <property type="entry name" value="ExoVII_LU_OBF"/>
    <property type="match status" value="1"/>
</dbReference>
<dbReference type="GO" id="GO:0005737">
    <property type="term" value="C:cytoplasm"/>
    <property type="evidence" value="ECO:0007669"/>
    <property type="project" value="UniProtKB-SubCell"/>
</dbReference>
<dbReference type="PANTHER" id="PTHR30008">
    <property type="entry name" value="EXODEOXYRIBONUCLEASE 7 LARGE SUBUNIT"/>
    <property type="match status" value="1"/>
</dbReference>
<dbReference type="NCBIfam" id="TIGR00237">
    <property type="entry name" value="xseA"/>
    <property type="match status" value="1"/>
</dbReference>
<dbReference type="OrthoDB" id="9802795at2"/>
<comment type="catalytic activity">
    <reaction evidence="5 6">
        <text>Exonucleolytic cleavage in either 5'- to 3'- or 3'- to 5'-direction to yield nucleoside 5'-phosphates.</text>
        <dbReference type="EC" id="3.1.11.6"/>
    </reaction>
</comment>
<sequence>MEQTVFSVSEVNRAVKQFLEGTSTFKNILIQGELSNITYYRSGHLYFTLKDDKASVKCAIFKYIYKNIPTDLKEGDQVKITGSATIYEASGSFQIIAEALEKTDKLGSLYEKLERLKKLYLEKGYFDESNKKPLPLLPVNIGVVTAETGAAIRDIINTAHKRFKNVNIYLYPAKVQGEGSAAEVSAGIEFFNKMKKEEQLDTDVLIVGRGGGSIEDLWSFNEEAVIEAVFRSEIPIISAVGHEIDNLLSDLVADKRAATPTQAAEILIPVKEELIRNLEIRKNNVNKLLLNKVTLMKKELEQRKNNYYIKNYIGILNDKKFQLIEKEQRITRELKRIVERAREQFDYRKKKFEKTDLKMILNDKKDKLNTFEKKLNNKISEILRELKKDLEYKTAKLSKYSINDILKQGYTITRKNGKVVKRGIELSKSDNIEIQFSDMKVKSTVK</sequence>
<dbReference type="InterPro" id="IPR025824">
    <property type="entry name" value="OB-fold_nuc-bd_dom"/>
</dbReference>
<keyword evidence="3 5" id="KW-0378">Hydrolase</keyword>
<evidence type="ECO:0000256" key="1">
    <source>
        <dbReference type="ARBA" id="ARBA00022490"/>
    </source>
</evidence>
<dbReference type="Pfam" id="PF02601">
    <property type="entry name" value="Exonuc_VII_L"/>
    <property type="match status" value="1"/>
</dbReference>
<evidence type="ECO:0000256" key="3">
    <source>
        <dbReference type="ARBA" id="ARBA00022801"/>
    </source>
</evidence>
<gene>
    <name evidence="5" type="primary">xseA</name>
    <name evidence="10" type="ORF">JCM16774_1803</name>
</gene>
<dbReference type="Gene3D" id="2.40.50.1010">
    <property type="match status" value="1"/>
</dbReference>
<evidence type="ECO:0000259" key="8">
    <source>
        <dbReference type="Pfam" id="PF02601"/>
    </source>
</evidence>
<keyword evidence="7" id="KW-0175">Coiled coil</keyword>
<evidence type="ECO:0000256" key="6">
    <source>
        <dbReference type="RuleBase" id="RU004355"/>
    </source>
</evidence>
<evidence type="ECO:0000256" key="4">
    <source>
        <dbReference type="ARBA" id="ARBA00022839"/>
    </source>
</evidence>
<evidence type="ECO:0000256" key="2">
    <source>
        <dbReference type="ARBA" id="ARBA00022722"/>
    </source>
</evidence>
<comment type="similarity">
    <text evidence="5 6">Belongs to the XseA family.</text>
</comment>
<dbReference type="InterPro" id="IPR020579">
    <property type="entry name" value="Exonuc_VII_lsu_C"/>
</dbReference>
<feature type="coiled-coil region" evidence="7">
    <location>
        <begin position="324"/>
        <end position="381"/>
    </location>
</feature>
<comment type="subunit">
    <text evidence="5">Heterooligomer composed of large and small subunits.</text>
</comment>
<evidence type="ECO:0000259" key="9">
    <source>
        <dbReference type="Pfam" id="PF13742"/>
    </source>
</evidence>
<dbReference type="GO" id="GO:0003676">
    <property type="term" value="F:nucleic acid binding"/>
    <property type="evidence" value="ECO:0007669"/>
    <property type="project" value="InterPro"/>
</dbReference>
<evidence type="ECO:0000256" key="7">
    <source>
        <dbReference type="SAM" id="Coils"/>
    </source>
</evidence>
<dbReference type="RefSeq" id="WP_026738045.1">
    <property type="nucleotide sequence ID" value="NZ_AP019822.1"/>
</dbReference>
<feature type="domain" description="OB-fold nucleic acid binding" evidence="9">
    <location>
        <begin position="6"/>
        <end position="100"/>
    </location>
</feature>
<dbReference type="AlphaFoldDB" id="A0A510JCE2"/>
<keyword evidence="1 5" id="KW-0963">Cytoplasm</keyword>
<dbReference type="HAMAP" id="MF_00378">
    <property type="entry name" value="Exonuc_7_L"/>
    <property type="match status" value="1"/>
</dbReference>
<dbReference type="EMBL" id="AP019822">
    <property type="protein sequence ID" value="BBM36857.1"/>
    <property type="molecule type" value="Genomic_DNA"/>
</dbReference>
<reference evidence="10 11" key="1">
    <citation type="submission" date="2019-07" db="EMBL/GenBank/DDBJ databases">
        <title>Complete Genome Sequence of Leptotrichia goodfellowii Strain JCM 16774.</title>
        <authorList>
            <person name="Watanabe S."/>
            <person name="Cui L."/>
        </authorList>
    </citation>
    <scope>NUCLEOTIDE SEQUENCE [LARGE SCALE GENOMIC DNA]</scope>
    <source>
        <strain evidence="10 11">JCM16774</strain>
    </source>
</reference>
<keyword evidence="4 5" id="KW-0269">Exonuclease</keyword>
<dbReference type="Proteomes" id="UP000321606">
    <property type="component" value="Chromosome"/>
</dbReference>
<evidence type="ECO:0000313" key="10">
    <source>
        <dbReference type="EMBL" id="BBM36857.1"/>
    </source>
</evidence>
<dbReference type="EC" id="3.1.11.6" evidence="5"/>
<comment type="subcellular location">
    <subcellularLocation>
        <location evidence="5 6">Cytoplasm</location>
    </subcellularLocation>
</comment>
<proteinExistence type="inferred from homology"/>
<protein>
    <recommendedName>
        <fullName evidence="5">Exodeoxyribonuclease 7 large subunit</fullName>
        <ecNumber evidence="5">3.1.11.6</ecNumber>
    </recommendedName>
    <alternativeName>
        <fullName evidence="5">Exodeoxyribonuclease VII large subunit</fullName>
        <shortName evidence="5">Exonuclease VII large subunit</shortName>
    </alternativeName>
</protein>
<evidence type="ECO:0000313" key="11">
    <source>
        <dbReference type="Proteomes" id="UP000321606"/>
    </source>
</evidence>
<dbReference type="Pfam" id="PF13742">
    <property type="entry name" value="tRNA_anti_2"/>
    <property type="match status" value="1"/>
</dbReference>